<evidence type="ECO:0000256" key="1">
    <source>
        <dbReference type="SAM" id="Phobius"/>
    </source>
</evidence>
<keyword evidence="1" id="KW-1133">Transmembrane helix</keyword>
<keyword evidence="1" id="KW-0472">Membrane</keyword>
<proteinExistence type="predicted"/>
<reference evidence="2 3" key="1">
    <citation type="submission" date="2018-06" db="EMBL/GenBank/DDBJ databases">
        <authorList>
            <consortium name="Pathogen Informatics"/>
            <person name="Doyle S."/>
        </authorList>
    </citation>
    <scope>NUCLEOTIDE SEQUENCE [LARGE SCALE GENOMIC DNA]</scope>
    <source>
        <strain evidence="2 3">NCTC13315</strain>
    </source>
</reference>
<accession>A0A378JPQ8</accession>
<gene>
    <name evidence="2" type="ORF">NCTC13315_02957</name>
</gene>
<organism evidence="2 3">
    <name type="scientific">Legionella beliardensis</name>
    <dbReference type="NCBI Taxonomy" id="91822"/>
    <lineage>
        <taxon>Bacteria</taxon>
        <taxon>Pseudomonadati</taxon>
        <taxon>Pseudomonadota</taxon>
        <taxon>Gammaproteobacteria</taxon>
        <taxon>Legionellales</taxon>
        <taxon>Legionellaceae</taxon>
        <taxon>Legionella</taxon>
    </lineage>
</organism>
<dbReference type="AlphaFoldDB" id="A0A378JPQ8"/>
<dbReference type="EMBL" id="UGNV01000003">
    <property type="protein sequence ID" value="STX55586.1"/>
    <property type="molecule type" value="Genomic_DNA"/>
</dbReference>
<sequence length="51" mass="6097">MATQLNSLKCAINEQIFVFILTILAIVVIDWRVFERANICIYFNYPRYCCY</sequence>
<feature type="transmembrane region" description="Helical" evidence="1">
    <location>
        <begin position="16"/>
        <end position="34"/>
    </location>
</feature>
<keyword evidence="3" id="KW-1185">Reference proteome</keyword>
<keyword evidence="1" id="KW-0812">Transmembrane</keyword>
<dbReference type="Proteomes" id="UP000254968">
    <property type="component" value="Unassembled WGS sequence"/>
</dbReference>
<evidence type="ECO:0000313" key="2">
    <source>
        <dbReference type="EMBL" id="STX55586.1"/>
    </source>
</evidence>
<evidence type="ECO:0000313" key="3">
    <source>
        <dbReference type="Proteomes" id="UP000254968"/>
    </source>
</evidence>
<protein>
    <submittedName>
        <fullName evidence="2">Uncharacterized protein</fullName>
    </submittedName>
</protein>
<name>A0A378JPQ8_9GAMM</name>